<feature type="region of interest" description="Disordered" evidence="6">
    <location>
        <begin position="563"/>
        <end position="653"/>
    </location>
</feature>
<dbReference type="GO" id="GO:0005789">
    <property type="term" value="C:endoplasmic reticulum membrane"/>
    <property type="evidence" value="ECO:0007669"/>
    <property type="project" value="TreeGrafter"/>
</dbReference>
<proteinExistence type="inferred from homology"/>
<evidence type="ECO:0000256" key="4">
    <source>
        <dbReference type="ARBA" id="ARBA00022989"/>
    </source>
</evidence>
<organism evidence="8 9">
    <name type="scientific">Ditylenchus dipsaci</name>
    <dbReference type="NCBI Taxonomy" id="166011"/>
    <lineage>
        <taxon>Eukaryota</taxon>
        <taxon>Metazoa</taxon>
        <taxon>Ecdysozoa</taxon>
        <taxon>Nematoda</taxon>
        <taxon>Chromadorea</taxon>
        <taxon>Rhabditida</taxon>
        <taxon>Tylenchina</taxon>
        <taxon>Tylenchomorpha</taxon>
        <taxon>Sphaerularioidea</taxon>
        <taxon>Anguinidae</taxon>
        <taxon>Anguininae</taxon>
        <taxon>Ditylenchus</taxon>
    </lineage>
</organism>
<accession>A0A915CK70</accession>
<name>A0A915CK70_9BILA</name>
<dbReference type="AlphaFoldDB" id="A0A915CK70"/>
<feature type="transmembrane region" description="Helical" evidence="7">
    <location>
        <begin position="469"/>
        <end position="492"/>
    </location>
</feature>
<dbReference type="GO" id="GO:0045724">
    <property type="term" value="P:positive regulation of cilium assembly"/>
    <property type="evidence" value="ECO:0007669"/>
    <property type="project" value="TreeGrafter"/>
</dbReference>
<evidence type="ECO:0000313" key="8">
    <source>
        <dbReference type="Proteomes" id="UP000887574"/>
    </source>
</evidence>
<feature type="compositionally biased region" description="Polar residues" evidence="6">
    <location>
        <begin position="1"/>
        <end position="40"/>
    </location>
</feature>
<dbReference type="PANTHER" id="PTHR13317:SF4">
    <property type="entry name" value="TRANSMEMBRANE ANTERIOR POSTERIOR TRANSFORMATION PROTEIN 1 HOMOLOG"/>
    <property type="match status" value="1"/>
</dbReference>
<evidence type="ECO:0000256" key="1">
    <source>
        <dbReference type="ARBA" id="ARBA00004141"/>
    </source>
</evidence>
<keyword evidence="4 7" id="KW-1133">Transmembrane helix</keyword>
<evidence type="ECO:0000256" key="3">
    <source>
        <dbReference type="ARBA" id="ARBA00022692"/>
    </source>
</evidence>
<feature type="compositionally biased region" description="Basic and acidic residues" evidence="6">
    <location>
        <begin position="599"/>
        <end position="608"/>
    </location>
</feature>
<keyword evidence="8" id="KW-1185">Reference proteome</keyword>
<dbReference type="Proteomes" id="UP000887574">
    <property type="component" value="Unplaced"/>
</dbReference>
<evidence type="ECO:0000256" key="5">
    <source>
        <dbReference type="ARBA" id="ARBA00023136"/>
    </source>
</evidence>
<dbReference type="WBParaSite" id="jg10016.2">
    <property type="protein sequence ID" value="jg10016.2"/>
    <property type="gene ID" value="jg10016"/>
</dbReference>
<dbReference type="GO" id="GO:0036064">
    <property type="term" value="C:ciliary basal body"/>
    <property type="evidence" value="ECO:0007669"/>
    <property type="project" value="TreeGrafter"/>
</dbReference>
<reference evidence="9" key="1">
    <citation type="submission" date="2022-11" db="UniProtKB">
        <authorList>
            <consortium name="WormBaseParasite"/>
        </authorList>
    </citation>
    <scope>IDENTIFICATION</scope>
</reference>
<comment type="similarity">
    <text evidence="2">Belongs to the TAPT1 family.</text>
</comment>
<dbReference type="InterPro" id="IPR008010">
    <property type="entry name" value="Tatp1"/>
</dbReference>
<keyword evidence="5 7" id="KW-0472">Membrane</keyword>
<protein>
    <submittedName>
        <fullName evidence="9">Protein TAPT1 homolog</fullName>
    </submittedName>
</protein>
<dbReference type="Pfam" id="PF05346">
    <property type="entry name" value="DUF747"/>
    <property type="match status" value="1"/>
</dbReference>
<feature type="compositionally biased region" description="Polar residues" evidence="6">
    <location>
        <begin position="574"/>
        <end position="587"/>
    </location>
</feature>
<keyword evidence="3 7" id="KW-0812">Transmembrane</keyword>
<dbReference type="PANTHER" id="PTHR13317">
    <property type="entry name" value="TRANSMEMBRANE ANTERIOR POSTERIOR TRANSFORMATION PROTEIN 1 HOMOLOG"/>
    <property type="match status" value="1"/>
</dbReference>
<evidence type="ECO:0000313" key="9">
    <source>
        <dbReference type="WBParaSite" id="jg10016.2"/>
    </source>
</evidence>
<feature type="transmembrane region" description="Helical" evidence="7">
    <location>
        <begin position="281"/>
        <end position="302"/>
    </location>
</feature>
<evidence type="ECO:0000256" key="6">
    <source>
        <dbReference type="SAM" id="MobiDB-lite"/>
    </source>
</evidence>
<evidence type="ECO:0000256" key="7">
    <source>
        <dbReference type="SAM" id="Phobius"/>
    </source>
</evidence>
<sequence length="677" mass="76886">MVHDANQSCTANPSRTDASNTYQNHNDTINSTVKNTTSKGNLLRRRRRLGPLSTTSPGPMPSASNQLDELGRQDSPPKKSSVQLNERLNIILAGSEGEGNEDRAGTAAVDSNKESRQDGLLKPQKLGVFEFVWMELTRGYSLQEERCRYKEKRRKVYAFVRVFFELEKFFSTEFCNNFHELFGCIARLKDWTAADTSDILKILIILSSSWLLQFLDQYTKVFDVSVLYHLVRGQSVIKLYIGYNMLEVVDKLLSSFGQDILDALLWTASEKGGTNKLFKTVAHLLAAIVYAILHTFIILLQATTLNVAFNSHNQSLLTIMMSNNFVELKGSVFKKFAKPNLFQMSCSDVRERFHTVILLVVVVLRNMTGVNWNIDTFNEMLPDLAMVVFAEVLVDWLKHAFITKFNEISADVYKDFTITLAFDVVRSHEKVAFSDFSDQVSRRMGFIPIPISIMLIQVIRQSIDFNANFYVLVFLLVWCLLCSIKVLTGVFLHRRAVDQIMNYRNLLSIAEQKSYRIRILSAKSKSAPGSPRLSLIDFSDVLTQAPFPPSKVFTVYDEPVSSLRHRHRSRNEPSESGEQSMQNSPVPENTPRRCQSMVDFRKEQKREQSLPPPPIPEGEERVANPPTGQSESSETCKDNTPARSQASPKRRTQVDLFQDVQAYTMLNGSEPVQDIQP</sequence>
<comment type="subcellular location">
    <subcellularLocation>
        <location evidence="1">Membrane</location>
        <topology evidence="1">Multi-pass membrane protein</topology>
    </subcellularLocation>
</comment>
<evidence type="ECO:0000256" key="2">
    <source>
        <dbReference type="ARBA" id="ARBA00008803"/>
    </source>
</evidence>
<feature type="region of interest" description="Disordered" evidence="6">
    <location>
        <begin position="1"/>
        <end position="116"/>
    </location>
</feature>
<feature type="compositionally biased region" description="Polar residues" evidence="6">
    <location>
        <begin position="52"/>
        <end position="67"/>
    </location>
</feature>